<protein>
    <recommendedName>
        <fullName evidence="1">PDZ domain-containing protein</fullName>
    </recommendedName>
</protein>
<name>A0A7S0Q3R4_9EUKA</name>
<organism evidence="2">
    <name type="scientific">Coccolithus braarudii</name>
    <dbReference type="NCBI Taxonomy" id="221442"/>
    <lineage>
        <taxon>Eukaryota</taxon>
        <taxon>Haptista</taxon>
        <taxon>Haptophyta</taxon>
        <taxon>Prymnesiophyceae</taxon>
        <taxon>Coccolithales</taxon>
        <taxon>Coccolithaceae</taxon>
        <taxon>Coccolithus</taxon>
    </lineage>
</organism>
<feature type="domain" description="PDZ" evidence="1">
    <location>
        <begin position="32"/>
        <end position="103"/>
    </location>
</feature>
<evidence type="ECO:0000313" key="2">
    <source>
        <dbReference type="EMBL" id="CAD8608107.1"/>
    </source>
</evidence>
<dbReference type="Gene3D" id="2.30.42.10">
    <property type="match status" value="2"/>
</dbReference>
<dbReference type="SUPFAM" id="SSF50156">
    <property type="entry name" value="PDZ domain-like"/>
    <property type="match status" value="2"/>
</dbReference>
<proteinExistence type="predicted"/>
<dbReference type="InterPro" id="IPR001478">
    <property type="entry name" value="PDZ"/>
</dbReference>
<dbReference type="EMBL" id="HBEY01024115">
    <property type="protein sequence ID" value="CAD8608107.1"/>
    <property type="molecule type" value="Transcribed_RNA"/>
</dbReference>
<evidence type="ECO:0000259" key="1">
    <source>
        <dbReference type="PROSITE" id="PS50106"/>
    </source>
</evidence>
<sequence length="246" mass="26890">MQGLLGRPKERRAGSLTGTFLGWSKETPEYLTLRVERGSNGAFGLHLNDHNRINVVRSESAAARAGLKAFDRIIMVDGVGLAAQIQEVIKDRPALLLRVERPPSRLHRDICLHENEKGSTPFTFFKEVGPPASAAPPTTASDNRMKAAEGCERFTVILSRDEGSHFGLEVNADNVLVSVDVNSAADKVGLKTVDRIVGIEGYELSVPLPEVLQKLELGHNLRLTIERGVEQTRDVSNSIHALNAEL</sequence>
<dbReference type="InterPro" id="IPR036034">
    <property type="entry name" value="PDZ_sf"/>
</dbReference>
<feature type="domain" description="PDZ" evidence="1">
    <location>
        <begin position="155"/>
        <end position="205"/>
    </location>
</feature>
<gene>
    <name evidence="2" type="ORF">CPEL01642_LOCUS11485</name>
</gene>
<dbReference type="SMART" id="SM00228">
    <property type="entry name" value="PDZ"/>
    <property type="match status" value="2"/>
</dbReference>
<dbReference type="AlphaFoldDB" id="A0A7S0Q3R4"/>
<reference evidence="2" key="1">
    <citation type="submission" date="2021-01" db="EMBL/GenBank/DDBJ databases">
        <authorList>
            <person name="Corre E."/>
            <person name="Pelletier E."/>
            <person name="Niang G."/>
            <person name="Scheremetjew M."/>
            <person name="Finn R."/>
            <person name="Kale V."/>
            <person name="Holt S."/>
            <person name="Cochrane G."/>
            <person name="Meng A."/>
            <person name="Brown T."/>
            <person name="Cohen L."/>
        </authorList>
    </citation>
    <scope>NUCLEOTIDE SEQUENCE</scope>
    <source>
        <strain evidence="2">PLY182g</strain>
    </source>
</reference>
<accession>A0A7S0Q3R4</accession>
<dbReference type="PROSITE" id="PS50106">
    <property type="entry name" value="PDZ"/>
    <property type="match status" value="2"/>
</dbReference>